<organism evidence="9 10">
    <name type="scientific">Paracidovorax konjaci</name>
    <dbReference type="NCBI Taxonomy" id="32040"/>
    <lineage>
        <taxon>Bacteria</taxon>
        <taxon>Pseudomonadati</taxon>
        <taxon>Pseudomonadota</taxon>
        <taxon>Betaproteobacteria</taxon>
        <taxon>Burkholderiales</taxon>
        <taxon>Comamonadaceae</taxon>
        <taxon>Paracidovorax</taxon>
    </lineage>
</organism>
<keyword evidence="4" id="KW-0807">Transducer</keyword>
<dbReference type="GO" id="GO:0004888">
    <property type="term" value="F:transmembrane signaling receptor activity"/>
    <property type="evidence" value="ECO:0007669"/>
    <property type="project" value="InterPro"/>
</dbReference>
<dbReference type="GO" id="GO:0006935">
    <property type="term" value="P:chemotaxis"/>
    <property type="evidence" value="ECO:0007669"/>
    <property type="project" value="InterPro"/>
</dbReference>
<keyword evidence="6" id="KW-0812">Transmembrane</keyword>
<dbReference type="GO" id="GO:0005886">
    <property type="term" value="C:plasma membrane"/>
    <property type="evidence" value="ECO:0007669"/>
    <property type="project" value="TreeGrafter"/>
</dbReference>
<name>A0A1I1V3L2_9BURK</name>
<feature type="transmembrane region" description="Helical" evidence="6">
    <location>
        <begin position="12"/>
        <end position="32"/>
    </location>
</feature>
<dbReference type="AlphaFoldDB" id="A0A1I1V3L2"/>
<dbReference type="PROSITE" id="PS50885">
    <property type="entry name" value="HAMP"/>
    <property type="match status" value="1"/>
</dbReference>
<dbReference type="InterPro" id="IPR004090">
    <property type="entry name" value="Chemotax_Me-accpt_rcpt"/>
</dbReference>
<keyword evidence="10" id="KW-1185">Reference proteome</keyword>
<gene>
    <name evidence="9" type="ORF">SAMN04489710_10627</name>
</gene>
<feature type="compositionally biased region" description="Low complexity" evidence="5">
    <location>
        <begin position="548"/>
        <end position="562"/>
    </location>
</feature>
<dbReference type="Pfam" id="PF12729">
    <property type="entry name" value="4HB_MCP_1"/>
    <property type="match status" value="1"/>
</dbReference>
<evidence type="ECO:0000256" key="4">
    <source>
        <dbReference type="PROSITE-ProRule" id="PRU00284"/>
    </source>
</evidence>
<feature type="region of interest" description="Disordered" evidence="5">
    <location>
        <begin position="515"/>
        <end position="586"/>
    </location>
</feature>
<evidence type="ECO:0000313" key="10">
    <source>
        <dbReference type="Proteomes" id="UP000199517"/>
    </source>
</evidence>
<dbReference type="Pfam" id="PF00015">
    <property type="entry name" value="MCPsignal"/>
    <property type="match status" value="1"/>
</dbReference>
<evidence type="ECO:0000256" key="3">
    <source>
        <dbReference type="ARBA" id="ARBA00029447"/>
    </source>
</evidence>
<dbReference type="PROSITE" id="PS50111">
    <property type="entry name" value="CHEMOTAXIS_TRANSDUC_2"/>
    <property type="match status" value="1"/>
</dbReference>
<dbReference type="GO" id="GO:0007165">
    <property type="term" value="P:signal transduction"/>
    <property type="evidence" value="ECO:0007669"/>
    <property type="project" value="UniProtKB-KW"/>
</dbReference>
<dbReference type="InterPro" id="IPR003660">
    <property type="entry name" value="HAMP_dom"/>
</dbReference>
<dbReference type="FunFam" id="1.10.287.950:FF:000001">
    <property type="entry name" value="Methyl-accepting chemotaxis sensory transducer"/>
    <property type="match status" value="1"/>
</dbReference>
<evidence type="ECO:0000256" key="2">
    <source>
        <dbReference type="ARBA" id="ARBA00022481"/>
    </source>
</evidence>
<comment type="similarity">
    <text evidence="3">Belongs to the methyl-accepting chemotaxis (MCP) protein family.</text>
</comment>
<dbReference type="OrthoDB" id="5441488at2"/>
<proteinExistence type="inferred from homology"/>
<evidence type="ECO:0000259" key="7">
    <source>
        <dbReference type="PROSITE" id="PS50111"/>
    </source>
</evidence>
<dbReference type="RefSeq" id="WP_092951927.1">
    <property type="nucleotide sequence ID" value="NZ_FOMQ01000006.1"/>
</dbReference>
<accession>A0A1I1V3L2</accession>
<dbReference type="SUPFAM" id="SSF58104">
    <property type="entry name" value="Methyl-accepting chemotaxis protein (MCP) signaling domain"/>
    <property type="match status" value="1"/>
</dbReference>
<evidence type="ECO:0000256" key="5">
    <source>
        <dbReference type="SAM" id="MobiDB-lite"/>
    </source>
</evidence>
<dbReference type="EMBL" id="FOMQ01000006">
    <property type="protein sequence ID" value="SFD77632.1"/>
    <property type="molecule type" value="Genomic_DNA"/>
</dbReference>
<comment type="subcellular location">
    <subcellularLocation>
        <location evidence="1">Membrane</location>
    </subcellularLocation>
</comment>
<sequence>MALHHLKVGTRLALSFGVVLAITAAIAAIGVWRLQALEDTTQQLTMEDNEKLRMAWQWRQSVELNWVRTRAAVLDSDTSRLGTWQSEMDKTSEMTVASRNRLQALVTTEEGKRLIAQADAARDAYRGPRSALLKRRQAGEDVSASLGRDIQPLAERYIAAILQLERRQQALYDASVREAEDAAAVGRWTLIGGGIAAVLLGALAAALLSRSITGPLRLAATRAGQIAGGDLTQPIDARGSDEAAELLHALRHMQENLSHVVAGVRGNAENVSTASVEIAQGNNDLSARTEQQASALEETAASMEEMTATVRQNADNARQANQLATSASAVATRGGDVVTEVVDTMKGINDSSRRIVDIIGVIDSIAFQTNILALNAAVEAARAGEQGRGFAVVAAEVRTLAQRSAEAAKEIKALINASVERVEQGTQLVDKAGATMTEVVQAIRRVTDIVGEITAASQEQSQGVAQVGEAIMQMDHATQQNAALVEQSAAAADSLRTQAAQMVDAVAVFRLPQKGGAAPRPAPPSPARAAAAPPAAAITRVPQAPRKPATTLPVPAATASPPQALPSTPQPSAPPARGNSDDWETF</sequence>
<dbReference type="PANTHER" id="PTHR43531">
    <property type="entry name" value="PROTEIN ICFG"/>
    <property type="match status" value="1"/>
</dbReference>
<evidence type="ECO:0000256" key="1">
    <source>
        <dbReference type="ARBA" id="ARBA00004370"/>
    </source>
</evidence>
<dbReference type="Proteomes" id="UP000199517">
    <property type="component" value="Unassembled WGS sequence"/>
</dbReference>
<evidence type="ECO:0000256" key="6">
    <source>
        <dbReference type="SAM" id="Phobius"/>
    </source>
</evidence>
<reference evidence="10" key="1">
    <citation type="submission" date="2016-10" db="EMBL/GenBank/DDBJ databases">
        <authorList>
            <person name="Varghese N."/>
            <person name="Submissions S."/>
        </authorList>
    </citation>
    <scope>NUCLEOTIDE SEQUENCE [LARGE SCALE GENOMIC DNA]</scope>
    <source>
        <strain evidence="10">DSM 7481</strain>
    </source>
</reference>
<protein>
    <submittedName>
        <fullName evidence="9">Methyl-accepting chemotaxis protein</fullName>
    </submittedName>
</protein>
<dbReference type="PANTHER" id="PTHR43531:SF14">
    <property type="entry name" value="METHYL-ACCEPTING CHEMOTAXIS PROTEIN I-RELATED"/>
    <property type="match status" value="1"/>
</dbReference>
<evidence type="ECO:0000313" key="9">
    <source>
        <dbReference type="EMBL" id="SFD77632.1"/>
    </source>
</evidence>
<dbReference type="SMART" id="SM00304">
    <property type="entry name" value="HAMP"/>
    <property type="match status" value="1"/>
</dbReference>
<dbReference type="Gene3D" id="1.10.287.950">
    <property type="entry name" value="Methyl-accepting chemotaxis protein"/>
    <property type="match status" value="1"/>
</dbReference>
<dbReference type="STRING" id="32040.SAMN04489710_10627"/>
<keyword evidence="6" id="KW-1133">Transmembrane helix</keyword>
<dbReference type="InterPro" id="IPR051310">
    <property type="entry name" value="MCP_chemotaxis"/>
</dbReference>
<feature type="domain" description="Methyl-accepting transducer" evidence="7">
    <location>
        <begin position="267"/>
        <end position="496"/>
    </location>
</feature>
<keyword evidence="6" id="KW-0472">Membrane</keyword>
<dbReference type="Pfam" id="PF00672">
    <property type="entry name" value="HAMP"/>
    <property type="match status" value="1"/>
</dbReference>
<feature type="compositionally biased region" description="Low complexity" evidence="5">
    <location>
        <begin position="527"/>
        <end position="537"/>
    </location>
</feature>
<dbReference type="CDD" id="cd19411">
    <property type="entry name" value="MCP2201-like_sensor"/>
    <property type="match status" value="1"/>
</dbReference>
<feature type="domain" description="HAMP" evidence="8">
    <location>
        <begin position="210"/>
        <end position="262"/>
    </location>
</feature>
<dbReference type="InterPro" id="IPR024478">
    <property type="entry name" value="HlyB_4HB_MCP"/>
</dbReference>
<evidence type="ECO:0000259" key="8">
    <source>
        <dbReference type="PROSITE" id="PS50885"/>
    </source>
</evidence>
<dbReference type="InterPro" id="IPR004089">
    <property type="entry name" value="MCPsignal_dom"/>
</dbReference>
<dbReference type="SMART" id="SM00283">
    <property type="entry name" value="MA"/>
    <property type="match status" value="1"/>
</dbReference>
<keyword evidence="2" id="KW-0488">Methylation</keyword>
<dbReference type="InterPro" id="IPR047347">
    <property type="entry name" value="YvaQ-like_sensor"/>
</dbReference>
<dbReference type="CDD" id="cd06225">
    <property type="entry name" value="HAMP"/>
    <property type="match status" value="1"/>
</dbReference>
<feature type="transmembrane region" description="Helical" evidence="6">
    <location>
        <begin position="188"/>
        <end position="208"/>
    </location>
</feature>
<dbReference type="PRINTS" id="PR00260">
    <property type="entry name" value="CHEMTRNSDUCR"/>
</dbReference>
<dbReference type="CDD" id="cd11386">
    <property type="entry name" value="MCP_signal"/>
    <property type="match status" value="1"/>
</dbReference>